<accession>A0AAD5MPB9</accession>
<dbReference type="Proteomes" id="UP001196413">
    <property type="component" value="Unassembled WGS sequence"/>
</dbReference>
<organism evidence="1 2">
    <name type="scientific">Parelaphostrongylus tenuis</name>
    <name type="common">Meningeal worm</name>
    <dbReference type="NCBI Taxonomy" id="148309"/>
    <lineage>
        <taxon>Eukaryota</taxon>
        <taxon>Metazoa</taxon>
        <taxon>Ecdysozoa</taxon>
        <taxon>Nematoda</taxon>
        <taxon>Chromadorea</taxon>
        <taxon>Rhabditida</taxon>
        <taxon>Rhabditina</taxon>
        <taxon>Rhabditomorpha</taxon>
        <taxon>Strongyloidea</taxon>
        <taxon>Metastrongylidae</taxon>
        <taxon>Parelaphostrongylus</taxon>
    </lineage>
</organism>
<sequence length="125" mass="14207">MGAWTMDVRTRTLLSFDESSAGVQGVVVLDCLGPDNLYELFMGGVWQLIVQQTNIHGKQMDTRWKNAGTEKMKRFLALCTQVTNNVCLFQTKVYLPTIRNNLQPTTFRVLETAEERGRCTACTER</sequence>
<keyword evidence="2" id="KW-1185">Reference proteome</keyword>
<dbReference type="EMBL" id="JAHQIW010000390">
    <property type="protein sequence ID" value="KAJ1347864.1"/>
    <property type="molecule type" value="Genomic_DNA"/>
</dbReference>
<evidence type="ECO:0000313" key="1">
    <source>
        <dbReference type="EMBL" id="KAJ1347864.1"/>
    </source>
</evidence>
<protein>
    <submittedName>
        <fullName evidence="1">Uncharacterized protein</fullName>
    </submittedName>
</protein>
<evidence type="ECO:0000313" key="2">
    <source>
        <dbReference type="Proteomes" id="UP001196413"/>
    </source>
</evidence>
<reference evidence="1" key="1">
    <citation type="submission" date="2021-06" db="EMBL/GenBank/DDBJ databases">
        <title>Parelaphostrongylus tenuis whole genome reference sequence.</title>
        <authorList>
            <person name="Garwood T.J."/>
            <person name="Larsen P.A."/>
            <person name="Fountain-Jones N.M."/>
            <person name="Garbe J.R."/>
            <person name="Macchietto M.G."/>
            <person name="Kania S.A."/>
            <person name="Gerhold R.W."/>
            <person name="Richards J.E."/>
            <person name="Wolf T.M."/>
        </authorList>
    </citation>
    <scope>NUCLEOTIDE SEQUENCE</scope>
    <source>
        <strain evidence="1">MNPRO001-30</strain>
        <tissue evidence="1">Meninges</tissue>
    </source>
</reference>
<dbReference type="AlphaFoldDB" id="A0AAD5MPB9"/>
<comment type="caution">
    <text evidence="1">The sequence shown here is derived from an EMBL/GenBank/DDBJ whole genome shotgun (WGS) entry which is preliminary data.</text>
</comment>
<name>A0AAD5MPB9_PARTN</name>
<proteinExistence type="predicted"/>
<gene>
    <name evidence="1" type="ORF">KIN20_003029</name>
</gene>